<dbReference type="InterPro" id="IPR050962">
    <property type="entry name" value="Phosphate-bind_PstS"/>
</dbReference>
<organism evidence="10 11">
    <name type="scientific">Thermomonas aquatica</name>
    <dbReference type="NCBI Taxonomy" id="2202149"/>
    <lineage>
        <taxon>Bacteria</taxon>
        <taxon>Pseudomonadati</taxon>
        <taxon>Pseudomonadota</taxon>
        <taxon>Gammaproteobacteria</taxon>
        <taxon>Lysobacterales</taxon>
        <taxon>Lysobacteraceae</taxon>
        <taxon>Thermomonas</taxon>
    </lineage>
</organism>
<comment type="subunit">
    <text evidence="3 7">The complex is composed of two ATP-binding proteins (PstB), two transmembrane proteins (PstC and PstA) and a solute-binding protein (PstS).</text>
</comment>
<gene>
    <name evidence="10" type="primary">pstS</name>
    <name evidence="10" type="ORF">FHQ07_13380</name>
</gene>
<comment type="similarity">
    <text evidence="2 7">Belongs to the PstS family.</text>
</comment>
<dbReference type="NCBIfam" id="TIGR00975">
    <property type="entry name" value="3a0107s03"/>
    <property type="match status" value="1"/>
</dbReference>
<dbReference type="NCBIfam" id="NF008171">
    <property type="entry name" value="PRK10918.1"/>
    <property type="match status" value="1"/>
</dbReference>
<evidence type="ECO:0000256" key="4">
    <source>
        <dbReference type="ARBA" id="ARBA00021889"/>
    </source>
</evidence>
<protein>
    <recommendedName>
        <fullName evidence="4 7">Phosphate-binding protein PstS</fullName>
    </recommendedName>
</protein>
<dbReference type="InterPro" id="IPR024370">
    <property type="entry name" value="PBP_domain"/>
</dbReference>
<dbReference type="InterPro" id="IPR005673">
    <property type="entry name" value="ABC_phos-bd_PstS"/>
</dbReference>
<dbReference type="GO" id="GO:0043190">
    <property type="term" value="C:ATP-binding cassette (ABC) transporter complex"/>
    <property type="evidence" value="ECO:0007669"/>
    <property type="project" value="InterPro"/>
</dbReference>
<evidence type="ECO:0000313" key="10">
    <source>
        <dbReference type="EMBL" id="QDA58228.1"/>
    </source>
</evidence>
<dbReference type="RefSeq" id="WP_139717485.1">
    <property type="nucleotide sequence ID" value="NZ_CP040871.1"/>
</dbReference>
<evidence type="ECO:0000256" key="8">
    <source>
        <dbReference type="SAM" id="SignalP"/>
    </source>
</evidence>
<dbReference type="GO" id="GO:0042301">
    <property type="term" value="F:phosphate ion binding"/>
    <property type="evidence" value="ECO:0007669"/>
    <property type="project" value="InterPro"/>
</dbReference>
<dbReference type="AlphaFoldDB" id="A0A5B7ZTF5"/>
<dbReference type="Gene3D" id="3.40.190.10">
    <property type="entry name" value="Periplasmic binding protein-like II"/>
    <property type="match status" value="2"/>
</dbReference>
<proteinExistence type="inferred from homology"/>
<dbReference type="Proteomes" id="UP000308149">
    <property type="component" value="Chromosome"/>
</dbReference>
<evidence type="ECO:0000313" key="11">
    <source>
        <dbReference type="Proteomes" id="UP000308149"/>
    </source>
</evidence>
<dbReference type="Pfam" id="PF12849">
    <property type="entry name" value="PBP_like_2"/>
    <property type="match status" value="1"/>
</dbReference>
<keyword evidence="8" id="KW-0732">Signal</keyword>
<keyword evidence="11" id="KW-1185">Reference proteome</keyword>
<evidence type="ECO:0000259" key="9">
    <source>
        <dbReference type="Pfam" id="PF12849"/>
    </source>
</evidence>
<name>A0A5B7ZTF5_9GAMM</name>
<accession>A0A5B7ZTF5</accession>
<sequence length="363" mass="37474">MNRTLPRIAALSLCLLAGLTACKNESAPAAANGEAASTASAPVGDKVAAEITGAGASFVYPLISKWSADYAAATGNKVNYQSIGSGGGIAQIKAGTVDFGSSDKPLAPEELAKDSLVQFPSVIGGVVPVVNLPGIEAGKLRLTGALLADIYLGKVAMWNDAAIVAANPGVALPAEKISVVRRSDGSGTTYNFTNYLSKVSADWKAKVGEGTTVNWTGTSVGGKGNEGVASYVKQLKGAIGYVELSYALQNRMAHAAMQNASGAWVQPSAASFAAAAASADWQNARDFNLVITNAPGADAWPIAATNFILMRKQPRDAVAAKAALEFFRWSHGNGSAQAQALDYVPLPAELVQQVEAYWAAQLK</sequence>
<evidence type="ECO:0000256" key="1">
    <source>
        <dbReference type="ARBA" id="ARBA00002841"/>
    </source>
</evidence>
<dbReference type="EMBL" id="CP040871">
    <property type="protein sequence ID" value="QDA58228.1"/>
    <property type="molecule type" value="Genomic_DNA"/>
</dbReference>
<dbReference type="PANTHER" id="PTHR42996:SF1">
    <property type="entry name" value="PHOSPHATE-BINDING PROTEIN PSTS"/>
    <property type="match status" value="1"/>
</dbReference>
<feature type="domain" description="PBP" evidence="9">
    <location>
        <begin position="44"/>
        <end position="329"/>
    </location>
</feature>
<dbReference type="KEGG" id="thes:FHQ07_13380"/>
<dbReference type="PROSITE" id="PS51257">
    <property type="entry name" value="PROKAR_LIPOPROTEIN"/>
    <property type="match status" value="1"/>
</dbReference>
<evidence type="ECO:0000256" key="5">
    <source>
        <dbReference type="ARBA" id="ARBA00022448"/>
    </source>
</evidence>
<dbReference type="PANTHER" id="PTHR42996">
    <property type="entry name" value="PHOSPHATE-BINDING PROTEIN PSTS"/>
    <property type="match status" value="1"/>
</dbReference>
<evidence type="ECO:0000256" key="7">
    <source>
        <dbReference type="PIRNR" id="PIRNR002756"/>
    </source>
</evidence>
<feature type="signal peptide" evidence="8">
    <location>
        <begin position="1"/>
        <end position="23"/>
    </location>
</feature>
<dbReference type="CDD" id="cd13565">
    <property type="entry name" value="PBP2_PstS"/>
    <property type="match status" value="1"/>
</dbReference>
<keyword evidence="6 7" id="KW-0592">Phosphate transport</keyword>
<dbReference type="GO" id="GO:0035435">
    <property type="term" value="P:phosphate ion transmembrane transport"/>
    <property type="evidence" value="ECO:0007669"/>
    <property type="project" value="InterPro"/>
</dbReference>
<feature type="chain" id="PRO_5022726019" description="Phosphate-binding protein PstS" evidence="8">
    <location>
        <begin position="24"/>
        <end position="363"/>
    </location>
</feature>
<evidence type="ECO:0000256" key="2">
    <source>
        <dbReference type="ARBA" id="ARBA00008725"/>
    </source>
</evidence>
<keyword evidence="5 7" id="KW-0813">Transport</keyword>
<evidence type="ECO:0000256" key="6">
    <source>
        <dbReference type="ARBA" id="ARBA00022592"/>
    </source>
</evidence>
<dbReference type="OrthoDB" id="9801510at2"/>
<dbReference type="SUPFAM" id="SSF53850">
    <property type="entry name" value="Periplasmic binding protein-like II"/>
    <property type="match status" value="1"/>
</dbReference>
<dbReference type="PIRSF" id="PIRSF002756">
    <property type="entry name" value="PstS"/>
    <property type="match status" value="1"/>
</dbReference>
<reference evidence="10 11" key="1">
    <citation type="submission" date="2019-06" db="EMBL/GenBank/DDBJ databases">
        <title>Thermomonas aquatica sp. nov., isolated from an industrial wastewater treatment plant.</title>
        <authorList>
            <person name="Jeon J.H."/>
            <person name="Park D.-S."/>
        </authorList>
    </citation>
    <scope>NUCLEOTIDE SEQUENCE [LARGE SCALE GENOMIC DNA]</scope>
    <source>
        <strain evidence="10 11">SY21</strain>
    </source>
</reference>
<comment type="function">
    <text evidence="1 7">Part of the ABC transporter complex PstSACB involved in phosphate import.</text>
</comment>
<evidence type="ECO:0000256" key="3">
    <source>
        <dbReference type="ARBA" id="ARBA00011529"/>
    </source>
</evidence>